<feature type="compositionally biased region" description="Low complexity" evidence="1">
    <location>
        <begin position="152"/>
        <end position="161"/>
    </location>
</feature>
<evidence type="ECO:0000313" key="2">
    <source>
        <dbReference type="EnsemblPlants" id="ONIVA02G17390.1"/>
    </source>
</evidence>
<feature type="region of interest" description="Disordered" evidence="1">
    <location>
        <begin position="1"/>
        <end position="56"/>
    </location>
</feature>
<accession>A0A0E0G6C7</accession>
<dbReference type="Proteomes" id="UP000006591">
    <property type="component" value="Chromosome 2"/>
</dbReference>
<evidence type="ECO:0000256" key="1">
    <source>
        <dbReference type="SAM" id="MobiDB-lite"/>
    </source>
</evidence>
<dbReference type="AlphaFoldDB" id="A0A0E0G6C7"/>
<proteinExistence type="predicted"/>
<dbReference type="HOGENOM" id="CLU_1226493_0_0_1"/>
<name>A0A0E0G6C7_ORYNI</name>
<protein>
    <recommendedName>
        <fullName evidence="4">DUF834 domain-containing protein</fullName>
    </recommendedName>
</protein>
<feature type="compositionally biased region" description="Polar residues" evidence="1">
    <location>
        <begin position="13"/>
        <end position="25"/>
    </location>
</feature>
<feature type="compositionally biased region" description="Gly residues" evidence="1">
    <location>
        <begin position="40"/>
        <end position="50"/>
    </location>
</feature>
<reference evidence="2" key="1">
    <citation type="submission" date="2015-04" db="UniProtKB">
        <authorList>
            <consortium name="EnsemblPlants"/>
        </authorList>
    </citation>
    <scope>IDENTIFICATION</scope>
    <source>
        <strain evidence="2">SL10</strain>
    </source>
</reference>
<feature type="compositionally biased region" description="Basic and acidic residues" evidence="1">
    <location>
        <begin position="110"/>
        <end position="119"/>
    </location>
</feature>
<dbReference type="Gramene" id="ONIVA02G17390.1">
    <property type="protein sequence ID" value="ONIVA02G17390.1"/>
    <property type="gene ID" value="ONIVA02G17390"/>
</dbReference>
<evidence type="ECO:0008006" key="4">
    <source>
        <dbReference type="Google" id="ProtNLM"/>
    </source>
</evidence>
<feature type="region of interest" description="Disordered" evidence="1">
    <location>
        <begin position="72"/>
        <end position="226"/>
    </location>
</feature>
<dbReference type="EnsemblPlants" id="ONIVA02G17390.1">
    <property type="protein sequence ID" value="ONIVA02G17390.1"/>
    <property type="gene ID" value="ONIVA02G17390"/>
</dbReference>
<evidence type="ECO:0000313" key="3">
    <source>
        <dbReference type="Proteomes" id="UP000006591"/>
    </source>
</evidence>
<reference evidence="2" key="2">
    <citation type="submission" date="2018-04" db="EMBL/GenBank/DDBJ databases">
        <title>OnivRS2 (Oryza nivara Reference Sequence Version 2).</title>
        <authorList>
            <person name="Zhang J."/>
            <person name="Kudrna D."/>
            <person name="Lee S."/>
            <person name="Talag J."/>
            <person name="Rajasekar S."/>
            <person name="Welchert J."/>
            <person name="Hsing Y.-I."/>
            <person name="Wing R.A."/>
        </authorList>
    </citation>
    <scope>NUCLEOTIDE SEQUENCE [LARGE SCALE GENOMIC DNA]</scope>
    <source>
        <strain evidence="2">SL10</strain>
    </source>
</reference>
<keyword evidence="3" id="KW-1185">Reference proteome</keyword>
<organism evidence="2">
    <name type="scientific">Oryza nivara</name>
    <name type="common">Indian wild rice</name>
    <name type="synonym">Oryza sativa f. spontanea</name>
    <dbReference type="NCBI Taxonomy" id="4536"/>
    <lineage>
        <taxon>Eukaryota</taxon>
        <taxon>Viridiplantae</taxon>
        <taxon>Streptophyta</taxon>
        <taxon>Embryophyta</taxon>
        <taxon>Tracheophyta</taxon>
        <taxon>Spermatophyta</taxon>
        <taxon>Magnoliopsida</taxon>
        <taxon>Liliopsida</taxon>
        <taxon>Poales</taxon>
        <taxon>Poaceae</taxon>
        <taxon>BOP clade</taxon>
        <taxon>Oryzoideae</taxon>
        <taxon>Oryzeae</taxon>
        <taxon>Oryzinae</taxon>
        <taxon>Oryza</taxon>
    </lineage>
</organism>
<sequence length="226" mass="23014">MTLAGVVGRMSLAANTSDELPTESSPHPRCQHPSIDRISYGGGAEQQRGGGAREGEAVSLCPLPACASSSAFCGDDKKHGDRTPVTGALPEPNAKREPARGVACGGGDEGIGRDGRSSRMVDPAAPPSRGLDPTPLAPEWVTAELEGGGSGSAALRRGGSAILSPGQQQQTSRAVDPAVPPSASREAMATTEIEGSRFGGTVLGPRRGVGDGGVRGQRIQQRHPQP</sequence>